<proteinExistence type="predicted"/>
<dbReference type="AlphaFoldDB" id="A0A915D3B4"/>
<dbReference type="Proteomes" id="UP000887574">
    <property type="component" value="Unplaced"/>
</dbReference>
<name>A0A915D3B4_9BILA</name>
<organism evidence="1 2">
    <name type="scientific">Ditylenchus dipsaci</name>
    <dbReference type="NCBI Taxonomy" id="166011"/>
    <lineage>
        <taxon>Eukaryota</taxon>
        <taxon>Metazoa</taxon>
        <taxon>Ecdysozoa</taxon>
        <taxon>Nematoda</taxon>
        <taxon>Chromadorea</taxon>
        <taxon>Rhabditida</taxon>
        <taxon>Tylenchina</taxon>
        <taxon>Tylenchomorpha</taxon>
        <taxon>Sphaerularioidea</taxon>
        <taxon>Anguinidae</taxon>
        <taxon>Anguininae</taxon>
        <taxon>Ditylenchus</taxon>
    </lineage>
</organism>
<keyword evidence="1" id="KW-1185">Reference proteome</keyword>
<accession>A0A915D3B4</accession>
<protein>
    <submittedName>
        <fullName evidence="2">Uncharacterized protein</fullName>
    </submittedName>
</protein>
<evidence type="ECO:0000313" key="2">
    <source>
        <dbReference type="WBParaSite" id="jg15400"/>
    </source>
</evidence>
<sequence>MEKNEAKSKVEQLGEENRVLMEKLEYFKNSTNTSEAFSQHGEASSSGLIDEYKMKIQDLEKITRSSEEAHEKCCMSNAED</sequence>
<dbReference type="WBParaSite" id="jg15400">
    <property type="protein sequence ID" value="jg15400"/>
    <property type="gene ID" value="jg15400"/>
</dbReference>
<reference evidence="2" key="1">
    <citation type="submission" date="2022-11" db="UniProtKB">
        <authorList>
            <consortium name="WormBaseParasite"/>
        </authorList>
    </citation>
    <scope>IDENTIFICATION</scope>
</reference>
<evidence type="ECO:0000313" key="1">
    <source>
        <dbReference type="Proteomes" id="UP000887574"/>
    </source>
</evidence>